<accession>A0A453A7R3</accession>
<dbReference type="PANTHER" id="PTHR11654">
    <property type="entry name" value="OLIGOPEPTIDE TRANSPORTER-RELATED"/>
    <property type="match status" value="1"/>
</dbReference>
<dbReference type="EnsemblPlants" id="AET2Gv20016200.32">
    <property type="protein sequence ID" value="AET2Gv20016200.32"/>
    <property type="gene ID" value="AET2Gv20016200"/>
</dbReference>
<reference evidence="2" key="2">
    <citation type="journal article" date="2017" name="Nat. Plants">
        <title>The Aegilops tauschii genome reveals multiple impacts of transposons.</title>
        <authorList>
            <person name="Zhao G."/>
            <person name="Zou C."/>
            <person name="Li K."/>
            <person name="Wang K."/>
            <person name="Li T."/>
            <person name="Gao L."/>
            <person name="Zhang X."/>
            <person name="Wang H."/>
            <person name="Yang Z."/>
            <person name="Liu X."/>
            <person name="Jiang W."/>
            <person name="Mao L."/>
            <person name="Kong X."/>
            <person name="Jiao Y."/>
            <person name="Jia J."/>
        </authorList>
    </citation>
    <scope>NUCLEOTIDE SEQUENCE [LARGE SCALE GENOMIC DNA]</scope>
    <source>
        <strain evidence="2">cv. AL8/78</strain>
    </source>
</reference>
<evidence type="ECO:0000313" key="2">
    <source>
        <dbReference type="Proteomes" id="UP000015105"/>
    </source>
</evidence>
<dbReference type="SUPFAM" id="SSF103473">
    <property type="entry name" value="MFS general substrate transporter"/>
    <property type="match status" value="1"/>
</dbReference>
<dbReference type="InterPro" id="IPR036259">
    <property type="entry name" value="MFS_trans_sf"/>
</dbReference>
<evidence type="ECO:0000313" key="1">
    <source>
        <dbReference type="EnsemblPlants" id="AET2Gv20016200.32"/>
    </source>
</evidence>
<dbReference type="Gene3D" id="1.20.1250.20">
    <property type="entry name" value="MFS general substrate transporter like domains"/>
    <property type="match status" value="1"/>
</dbReference>
<dbReference type="AlphaFoldDB" id="A0A453A7R3"/>
<reference evidence="1" key="3">
    <citation type="journal article" date="2017" name="Nature">
        <title>Genome sequence of the progenitor of the wheat D genome Aegilops tauschii.</title>
        <authorList>
            <person name="Luo M.C."/>
            <person name="Gu Y.Q."/>
            <person name="Puiu D."/>
            <person name="Wang H."/>
            <person name="Twardziok S.O."/>
            <person name="Deal K.R."/>
            <person name="Huo N."/>
            <person name="Zhu T."/>
            <person name="Wang L."/>
            <person name="Wang Y."/>
            <person name="McGuire P.E."/>
            <person name="Liu S."/>
            <person name="Long H."/>
            <person name="Ramasamy R.K."/>
            <person name="Rodriguez J.C."/>
            <person name="Van S.L."/>
            <person name="Yuan L."/>
            <person name="Wang Z."/>
            <person name="Xia Z."/>
            <person name="Xiao L."/>
            <person name="Anderson O.D."/>
            <person name="Ouyang S."/>
            <person name="Liang Y."/>
            <person name="Zimin A.V."/>
            <person name="Pertea G."/>
            <person name="Qi P."/>
            <person name="Bennetzen J.L."/>
            <person name="Dai X."/>
            <person name="Dawson M.W."/>
            <person name="Muller H.G."/>
            <person name="Kugler K."/>
            <person name="Rivarola-Duarte L."/>
            <person name="Spannagl M."/>
            <person name="Mayer K.F.X."/>
            <person name="Lu F.H."/>
            <person name="Bevan M.W."/>
            <person name="Leroy P."/>
            <person name="Li P."/>
            <person name="You F.M."/>
            <person name="Sun Q."/>
            <person name="Liu Z."/>
            <person name="Lyons E."/>
            <person name="Wicker T."/>
            <person name="Salzberg S.L."/>
            <person name="Devos K.M."/>
            <person name="Dvorak J."/>
        </authorList>
    </citation>
    <scope>NUCLEOTIDE SEQUENCE [LARGE SCALE GENOMIC DNA]</scope>
    <source>
        <strain evidence="1">cv. AL8/78</strain>
    </source>
</reference>
<organism evidence="1 2">
    <name type="scientific">Aegilops tauschii subsp. strangulata</name>
    <name type="common">Goatgrass</name>
    <dbReference type="NCBI Taxonomy" id="200361"/>
    <lineage>
        <taxon>Eukaryota</taxon>
        <taxon>Viridiplantae</taxon>
        <taxon>Streptophyta</taxon>
        <taxon>Embryophyta</taxon>
        <taxon>Tracheophyta</taxon>
        <taxon>Spermatophyta</taxon>
        <taxon>Magnoliopsida</taxon>
        <taxon>Liliopsida</taxon>
        <taxon>Poales</taxon>
        <taxon>Poaceae</taxon>
        <taxon>BOP clade</taxon>
        <taxon>Pooideae</taxon>
        <taxon>Triticodae</taxon>
        <taxon>Triticeae</taxon>
        <taxon>Triticinae</taxon>
        <taxon>Aegilops</taxon>
    </lineage>
</organism>
<name>A0A453A7R3_AEGTS</name>
<dbReference type="Proteomes" id="UP000015105">
    <property type="component" value="Chromosome 2D"/>
</dbReference>
<dbReference type="Gramene" id="AET2Gv20016200.32">
    <property type="protein sequence ID" value="AET2Gv20016200.32"/>
    <property type="gene ID" value="AET2Gv20016200"/>
</dbReference>
<keyword evidence="2" id="KW-1185">Reference proteome</keyword>
<reference evidence="1" key="4">
    <citation type="submission" date="2019-03" db="UniProtKB">
        <authorList>
            <consortium name="EnsemblPlants"/>
        </authorList>
    </citation>
    <scope>IDENTIFICATION</scope>
</reference>
<sequence length="170" mass="18494">MEAAGDEETPLLHHHPPSGLYQNGDSRLNTCDATVDVNGQPAAKASTGNWRACFFILGIEFSECLAFFAISKNLVTYLTSVLHESNVDAARNVSTWIGTTFFTPLVGAFLADTYWGRYKTIVIFLSIYTIVSGTYVADEHNTLCVCCAWMGASTDAESGTPLAFCERKCA</sequence>
<proteinExistence type="predicted"/>
<reference evidence="2" key="1">
    <citation type="journal article" date="2014" name="Science">
        <title>Ancient hybridizations among the ancestral genomes of bread wheat.</title>
        <authorList>
            <consortium name="International Wheat Genome Sequencing Consortium,"/>
            <person name="Marcussen T."/>
            <person name="Sandve S.R."/>
            <person name="Heier L."/>
            <person name="Spannagl M."/>
            <person name="Pfeifer M."/>
            <person name="Jakobsen K.S."/>
            <person name="Wulff B.B."/>
            <person name="Steuernagel B."/>
            <person name="Mayer K.F."/>
            <person name="Olsen O.A."/>
        </authorList>
    </citation>
    <scope>NUCLEOTIDE SEQUENCE [LARGE SCALE GENOMIC DNA]</scope>
    <source>
        <strain evidence="2">cv. AL8/78</strain>
    </source>
</reference>
<protein>
    <submittedName>
        <fullName evidence="1">Uncharacterized protein</fullName>
    </submittedName>
</protein>
<reference evidence="1" key="5">
    <citation type="journal article" date="2021" name="G3 (Bethesda)">
        <title>Aegilops tauschii genome assembly Aet v5.0 features greater sequence contiguity and improved annotation.</title>
        <authorList>
            <person name="Wang L."/>
            <person name="Zhu T."/>
            <person name="Rodriguez J.C."/>
            <person name="Deal K.R."/>
            <person name="Dubcovsky J."/>
            <person name="McGuire P.E."/>
            <person name="Lux T."/>
            <person name="Spannagl M."/>
            <person name="Mayer K.F.X."/>
            <person name="Baldrich P."/>
            <person name="Meyers B.C."/>
            <person name="Huo N."/>
            <person name="Gu Y.Q."/>
            <person name="Zhou H."/>
            <person name="Devos K.M."/>
            <person name="Bennetzen J.L."/>
            <person name="Unver T."/>
            <person name="Budak H."/>
            <person name="Gulick P.J."/>
            <person name="Galiba G."/>
            <person name="Kalapos B."/>
            <person name="Nelson D.R."/>
            <person name="Li P."/>
            <person name="You F.M."/>
            <person name="Luo M.C."/>
            <person name="Dvorak J."/>
        </authorList>
    </citation>
    <scope>NUCLEOTIDE SEQUENCE [LARGE SCALE GENOMIC DNA]</scope>
    <source>
        <strain evidence="1">cv. AL8/78</strain>
    </source>
</reference>